<feature type="transmembrane region" description="Helical" evidence="6">
    <location>
        <begin position="185"/>
        <end position="204"/>
    </location>
</feature>
<keyword evidence="3 6" id="KW-0812">Transmembrane</keyword>
<evidence type="ECO:0000256" key="3">
    <source>
        <dbReference type="ARBA" id="ARBA00022692"/>
    </source>
</evidence>
<name>A0A6J6LJ67_9ZZZZ</name>
<dbReference type="Pfam" id="PF00482">
    <property type="entry name" value="T2SSF"/>
    <property type="match status" value="2"/>
</dbReference>
<dbReference type="GO" id="GO:0005886">
    <property type="term" value="C:plasma membrane"/>
    <property type="evidence" value="ECO:0007669"/>
    <property type="project" value="UniProtKB-SubCell"/>
</dbReference>
<accession>A0A6J6LJ67</accession>
<evidence type="ECO:0000259" key="7">
    <source>
        <dbReference type="Pfam" id="PF00482"/>
    </source>
</evidence>
<feature type="transmembrane region" description="Helical" evidence="6">
    <location>
        <begin position="352"/>
        <end position="374"/>
    </location>
</feature>
<evidence type="ECO:0000256" key="5">
    <source>
        <dbReference type="ARBA" id="ARBA00023136"/>
    </source>
</evidence>
<dbReference type="AlphaFoldDB" id="A0A6J6LJ67"/>
<keyword evidence="2" id="KW-1003">Cell membrane</keyword>
<evidence type="ECO:0000256" key="4">
    <source>
        <dbReference type="ARBA" id="ARBA00022989"/>
    </source>
</evidence>
<dbReference type="EMBL" id="CAEZWJ010000051">
    <property type="protein sequence ID" value="CAB4661198.1"/>
    <property type="molecule type" value="Genomic_DNA"/>
</dbReference>
<feature type="domain" description="Type II secretion system protein GspF" evidence="7">
    <location>
        <begin position="82"/>
        <end position="200"/>
    </location>
</feature>
<evidence type="ECO:0000313" key="8">
    <source>
        <dbReference type="EMBL" id="CAB4661198.1"/>
    </source>
</evidence>
<feature type="transmembrane region" description="Helical" evidence="6">
    <location>
        <begin position="6"/>
        <end position="24"/>
    </location>
</feature>
<dbReference type="PANTHER" id="PTHR35007:SF2">
    <property type="entry name" value="PILUS ASSEMBLE PROTEIN"/>
    <property type="match status" value="1"/>
</dbReference>
<feature type="transmembrane region" description="Helical" evidence="6">
    <location>
        <begin position="210"/>
        <end position="233"/>
    </location>
</feature>
<comment type="subcellular location">
    <subcellularLocation>
        <location evidence="1">Cell membrane</location>
        <topology evidence="1">Multi-pass membrane protein</topology>
    </subcellularLocation>
</comment>
<proteinExistence type="predicted"/>
<sequence length="391" mass="43754">MRHVIFQVIAFSIVMWFLSPRFFLFMDQRVANQHLAHLASPVTPENLHAISPETPRIISRTLKRGKQTTPQVLPEYAQCLESLARATRSHQPTRDALLTSISLLPTSSTLTQVVDDLRNGEAIHDSLSPQDCNQYEQQFFEFLRVSLVQQVFIPQALEQAADLIREEVRFHQDLTTATAQARSSASLLTSLPFIVLALLLVSSSTARQGVFSLLFVLTIGIGITVNRLGWWWIQHLVHNSSVHTTDLASSLAQRLCVSLRAGVSLRAAVEAWAQESDQALHQTLLRGEPLSTALQEFDHRHSGGSHHLVQVLLEADRDGLPVIHTISRLSLEMRTHRRHLADIRIRQLPTKLTLPIVLCVLPSFIFLTVIPIVLANLSQFTLSPPPLPNIS</sequence>
<dbReference type="PANTHER" id="PTHR35007">
    <property type="entry name" value="INTEGRAL MEMBRANE PROTEIN-RELATED"/>
    <property type="match status" value="1"/>
</dbReference>
<evidence type="ECO:0000256" key="1">
    <source>
        <dbReference type="ARBA" id="ARBA00004651"/>
    </source>
</evidence>
<protein>
    <submittedName>
        <fullName evidence="8">Unannotated protein</fullName>
    </submittedName>
</protein>
<organism evidence="8">
    <name type="scientific">freshwater metagenome</name>
    <dbReference type="NCBI Taxonomy" id="449393"/>
    <lineage>
        <taxon>unclassified sequences</taxon>
        <taxon>metagenomes</taxon>
        <taxon>ecological metagenomes</taxon>
    </lineage>
</organism>
<keyword evidence="4 6" id="KW-1133">Transmembrane helix</keyword>
<dbReference type="InterPro" id="IPR018076">
    <property type="entry name" value="T2SS_GspF_dom"/>
</dbReference>
<keyword evidence="5 6" id="KW-0472">Membrane</keyword>
<evidence type="ECO:0000256" key="2">
    <source>
        <dbReference type="ARBA" id="ARBA00022475"/>
    </source>
</evidence>
<reference evidence="8" key="1">
    <citation type="submission" date="2020-05" db="EMBL/GenBank/DDBJ databases">
        <authorList>
            <person name="Chiriac C."/>
            <person name="Salcher M."/>
            <person name="Ghai R."/>
            <person name="Kavagutti S V."/>
        </authorList>
    </citation>
    <scope>NUCLEOTIDE SEQUENCE</scope>
</reference>
<feature type="domain" description="Type II secretion system protein GspF" evidence="7">
    <location>
        <begin position="253"/>
        <end position="368"/>
    </location>
</feature>
<gene>
    <name evidence="8" type="ORF">UFOPK2214_01251</name>
</gene>
<evidence type="ECO:0000256" key="6">
    <source>
        <dbReference type="SAM" id="Phobius"/>
    </source>
</evidence>